<keyword evidence="2" id="KW-0012">Acyltransferase</keyword>
<dbReference type="CDD" id="cd04301">
    <property type="entry name" value="NAT_SF"/>
    <property type="match status" value="1"/>
</dbReference>
<organism evidence="4 5">
    <name type="scientific">Streptomyces xiamenensis</name>
    <dbReference type="NCBI Taxonomy" id="408015"/>
    <lineage>
        <taxon>Bacteria</taxon>
        <taxon>Bacillati</taxon>
        <taxon>Actinomycetota</taxon>
        <taxon>Actinomycetes</taxon>
        <taxon>Kitasatosporales</taxon>
        <taxon>Streptomycetaceae</taxon>
        <taxon>Streptomyces</taxon>
    </lineage>
</organism>
<dbReference type="Gene3D" id="3.40.630.30">
    <property type="match status" value="1"/>
</dbReference>
<name>A0A0F7FU77_9ACTN</name>
<reference evidence="4" key="1">
    <citation type="submission" date="2019-08" db="EMBL/GenBank/DDBJ databases">
        <title>Complete genome sequence of a mangrove-derived Streptomyces xiamenensis.</title>
        <authorList>
            <person name="Xu J."/>
        </authorList>
    </citation>
    <scope>NUCLEOTIDE SEQUENCE</scope>
    <source>
        <strain evidence="4">318</strain>
    </source>
</reference>
<dbReference type="InterPro" id="IPR000182">
    <property type="entry name" value="GNAT_dom"/>
</dbReference>
<dbReference type="PANTHER" id="PTHR43877">
    <property type="entry name" value="AMINOALKYLPHOSPHONATE N-ACETYLTRANSFERASE-RELATED-RELATED"/>
    <property type="match status" value="1"/>
</dbReference>
<accession>A0A0F7FU77</accession>
<protein>
    <submittedName>
        <fullName evidence="4">Acetyltransferase</fullName>
    </submittedName>
</protein>
<dbReference type="PATRIC" id="fig|408015.6.peg.1992"/>
<proteinExistence type="predicted"/>
<keyword evidence="1" id="KW-0808">Transferase</keyword>
<dbReference type="HOGENOM" id="CLU_013985_11_8_11"/>
<dbReference type="AlphaFoldDB" id="A0A0F7FU77"/>
<sequence length="167" mass="18609">MTCMKLVTARFDHPDARKLNDRVQAEYAERYEDEGDLTPLAPEMFDPPAGLYVLAYDDGGVPIGTGGWRSHDETSLGEGYALGDAEIKRMYIVPEARGHGFSRLILAHLEETARAAGRRRMVLETGTKQPEAIQLYESSGYALVPEGGKFGYYRFHTSSRCYTKPLA</sequence>
<evidence type="ECO:0000256" key="1">
    <source>
        <dbReference type="ARBA" id="ARBA00022679"/>
    </source>
</evidence>
<dbReference type="Proteomes" id="UP000034034">
    <property type="component" value="Chromosome"/>
</dbReference>
<evidence type="ECO:0000313" key="5">
    <source>
        <dbReference type="Proteomes" id="UP000034034"/>
    </source>
</evidence>
<evidence type="ECO:0000256" key="2">
    <source>
        <dbReference type="ARBA" id="ARBA00023315"/>
    </source>
</evidence>
<dbReference type="KEGG" id="sxi:SXIM_19630"/>
<dbReference type="InterPro" id="IPR016181">
    <property type="entry name" value="Acyl_CoA_acyltransferase"/>
</dbReference>
<dbReference type="SUPFAM" id="SSF55729">
    <property type="entry name" value="Acyl-CoA N-acyltransferases (Nat)"/>
    <property type="match status" value="1"/>
</dbReference>
<dbReference type="Pfam" id="PF00583">
    <property type="entry name" value="Acetyltransf_1"/>
    <property type="match status" value="1"/>
</dbReference>
<dbReference type="PROSITE" id="PS51186">
    <property type="entry name" value="GNAT"/>
    <property type="match status" value="1"/>
</dbReference>
<dbReference type="InterPro" id="IPR050832">
    <property type="entry name" value="Bact_Acetyltransf"/>
</dbReference>
<dbReference type="EMBL" id="CP009922">
    <property type="protein sequence ID" value="AKG43347.1"/>
    <property type="molecule type" value="Genomic_DNA"/>
</dbReference>
<keyword evidence="5" id="KW-1185">Reference proteome</keyword>
<dbReference type="GO" id="GO:0016747">
    <property type="term" value="F:acyltransferase activity, transferring groups other than amino-acyl groups"/>
    <property type="evidence" value="ECO:0007669"/>
    <property type="project" value="InterPro"/>
</dbReference>
<dbReference type="PANTHER" id="PTHR43877:SF2">
    <property type="entry name" value="AMINOALKYLPHOSPHONATE N-ACETYLTRANSFERASE-RELATED"/>
    <property type="match status" value="1"/>
</dbReference>
<feature type="domain" description="N-acetyltransferase" evidence="3">
    <location>
        <begin position="4"/>
        <end position="167"/>
    </location>
</feature>
<gene>
    <name evidence="4" type="ORF">SXIM_19630</name>
</gene>
<evidence type="ECO:0000313" key="4">
    <source>
        <dbReference type="EMBL" id="AKG43347.1"/>
    </source>
</evidence>
<evidence type="ECO:0000259" key="3">
    <source>
        <dbReference type="PROSITE" id="PS51186"/>
    </source>
</evidence>